<name>A0A974PKJ3_9HYPH</name>
<evidence type="ECO:0000313" key="3">
    <source>
        <dbReference type="EMBL" id="QRG05282.1"/>
    </source>
</evidence>
<dbReference type="PANTHER" id="PTHR32309">
    <property type="entry name" value="TYROSINE-PROTEIN KINASE"/>
    <property type="match status" value="1"/>
</dbReference>
<evidence type="ECO:0000313" key="4">
    <source>
        <dbReference type="Proteomes" id="UP000596427"/>
    </source>
</evidence>
<dbReference type="RefSeq" id="WP_203192150.1">
    <property type="nucleotide sequence ID" value="NZ_CP063362.1"/>
</dbReference>
<dbReference type="InterPro" id="IPR050445">
    <property type="entry name" value="Bact_polysacc_biosynth/exp"/>
</dbReference>
<sequence>MNQTVASPVQRLPEQHAAPDVLLKRNSRIREELRRQARQARMRQSVVRPSGAAFWSAEARAIAEFRLPLMASFITIVVVPSLLVAFYFVFIASSQYLSEARFAVRAAEHSGLESLSGASALQGLSEVQDSLIIANYVKSLAVVEALEQRVGLRALFSRPGIDWISRFNPDRPIERLEKSWRSQIETAIEAPSGIITVRVWAFSPEDSLAIAQAIVGLSEDMVNKLGERTREDAIAQSRTELERAEARLRRARAALRDLRNEVGVIDPARTNEGIAKLVGDLESDLLLIDQELATARRTLSPEAPQFALLEARRQATRENIALLKARLTVAAGGDKDTLSAVMTRYDTLDLERQIAERQYTAAAAAQEQARIAAERQGMYLATFVKPVLAQEADYPHRFWLPLAAALVFCLIWLVIVSVFEIMRHLKA</sequence>
<feature type="transmembrane region" description="Helical" evidence="2">
    <location>
        <begin position="398"/>
        <end position="419"/>
    </location>
</feature>
<keyword evidence="4" id="KW-1185">Reference proteome</keyword>
<keyword evidence="2" id="KW-0472">Membrane</keyword>
<evidence type="ECO:0008006" key="5">
    <source>
        <dbReference type="Google" id="ProtNLM"/>
    </source>
</evidence>
<feature type="coiled-coil region" evidence="1">
    <location>
        <begin position="234"/>
        <end position="261"/>
    </location>
</feature>
<organism evidence="3 4">
    <name type="scientific">Xanthobacter dioxanivorans</name>
    <dbReference type="NCBI Taxonomy" id="2528964"/>
    <lineage>
        <taxon>Bacteria</taxon>
        <taxon>Pseudomonadati</taxon>
        <taxon>Pseudomonadota</taxon>
        <taxon>Alphaproteobacteria</taxon>
        <taxon>Hyphomicrobiales</taxon>
        <taxon>Xanthobacteraceae</taxon>
        <taxon>Xanthobacter</taxon>
    </lineage>
</organism>
<proteinExistence type="predicted"/>
<protein>
    <recommendedName>
        <fullName evidence="5">Capsule biosynthesis protein</fullName>
    </recommendedName>
</protein>
<gene>
    <name evidence="3" type="ORF">EZH22_19580</name>
</gene>
<evidence type="ECO:0000256" key="2">
    <source>
        <dbReference type="SAM" id="Phobius"/>
    </source>
</evidence>
<dbReference type="GO" id="GO:0004713">
    <property type="term" value="F:protein tyrosine kinase activity"/>
    <property type="evidence" value="ECO:0007669"/>
    <property type="project" value="TreeGrafter"/>
</dbReference>
<reference evidence="3 4" key="1">
    <citation type="submission" date="2020-10" db="EMBL/GenBank/DDBJ databases">
        <title>Degradation of 1,4-Dioxane by Xanthobacter sp. YN2, via a Novel Group-2 Soluble Di-Iron Monooxygenase.</title>
        <authorList>
            <person name="Ma F."/>
            <person name="Wang Y."/>
            <person name="Yang J."/>
            <person name="Guo H."/>
            <person name="Su D."/>
            <person name="Yu L."/>
        </authorList>
    </citation>
    <scope>NUCLEOTIDE SEQUENCE [LARGE SCALE GENOMIC DNA]</scope>
    <source>
        <strain evidence="3 4">YN2</strain>
    </source>
</reference>
<keyword evidence="2" id="KW-0812">Transmembrane</keyword>
<accession>A0A974PKJ3</accession>
<feature type="transmembrane region" description="Helical" evidence="2">
    <location>
        <begin position="69"/>
        <end position="90"/>
    </location>
</feature>
<dbReference type="PANTHER" id="PTHR32309:SF13">
    <property type="entry name" value="FERRIC ENTEROBACTIN TRANSPORT PROTEIN FEPE"/>
    <property type="match status" value="1"/>
</dbReference>
<dbReference type="EMBL" id="CP063362">
    <property type="protein sequence ID" value="QRG05282.1"/>
    <property type="molecule type" value="Genomic_DNA"/>
</dbReference>
<dbReference type="KEGG" id="xdi:EZH22_19580"/>
<keyword evidence="1" id="KW-0175">Coiled coil</keyword>
<dbReference type="GO" id="GO:0005886">
    <property type="term" value="C:plasma membrane"/>
    <property type="evidence" value="ECO:0007669"/>
    <property type="project" value="TreeGrafter"/>
</dbReference>
<keyword evidence="2" id="KW-1133">Transmembrane helix</keyword>
<dbReference type="Proteomes" id="UP000596427">
    <property type="component" value="Chromosome"/>
</dbReference>
<evidence type="ECO:0000256" key="1">
    <source>
        <dbReference type="SAM" id="Coils"/>
    </source>
</evidence>
<dbReference type="AlphaFoldDB" id="A0A974PKJ3"/>